<protein>
    <submittedName>
        <fullName evidence="8">Divalent metal cation (Fe/Co/Zn/Cd) transporter</fullName>
    </submittedName>
</protein>
<feature type="transmembrane region" description="Helical" evidence="6">
    <location>
        <begin position="55"/>
        <end position="76"/>
    </location>
</feature>
<dbReference type="Gene3D" id="1.20.1510.10">
    <property type="entry name" value="Cation efflux protein transmembrane domain"/>
    <property type="match status" value="1"/>
</dbReference>
<keyword evidence="4 6" id="KW-1133">Transmembrane helix</keyword>
<evidence type="ECO:0000256" key="4">
    <source>
        <dbReference type="ARBA" id="ARBA00022989"/>
    </source>
</evidence>
<dbReference type="InterPro" id="IPR027469">
    <property type="entry name" value="Cation_efflux_TMD_sf"/>
</dbReference>
<keyword evidence="9" id="KW-1185">Reference proteome</keyword>
<dbReference type="InterPro" id="IPR050291">
    <property type="entry name" value="CDF_Transporter"/>
</dbReference>
<feature type="transmembrane region" description="Helical" evidence="6">
    <location>
        <begin position="97"/>
        <end position="118"/>
    </location>
</feature>
<evidence type="ECO:0000259" key="7">
    <source>
        <dbReference type="Pfam" id="PF01545"/>
    </source>
</evidence>
<dbReference type="InterPro" id="IPR058533">
    <property type="entry name" value="Cation_efflux_TM"/>
</dbReference>
<name>A0ABU1XT17_9GAMM</name>
<dbReference type="Proteomes" id="UP001256588">
    <property type="component" value="Unassembled WGS sequence"/>
</dbReference>
<dbReference type="EMBL" id="JAVDWO010000001">
    <property type="protein sequence ID" value="MDR7191713.1"/>
    <property type="molecule type" value="Genomic_DNA"/>
</dbReference>
<comment type="caution">
    <text evidence="8">The sequence shown here is derived from an EMBL/GenBank/DDBJ whole genome shotgun (WGS) entry which is preliminary data.</text>
</comment>
<feature type="transmembrane region" description="Helical" evidence="6">
    <location>
        <begin position="138"/>
        <end position="159"/>
    </location>
</feature>
<keyword evidence="5 6" id="KW-0472">Membrane</keyword>
<dbReference type="RefSeq" id="WP_310232242.1">
    <property type="nucleotide sequence ID" value="NZ_JAVDWO010000001.1"/>
</dbReference>
<feature type="transmembrane region" description="Helical" evidence="6">
    <location>
        <begin position="30"/>
        <end position="49"/>
    </location>
</feature>
<reference evidence="8 9" key="1">
    <citation type="submission" date="2023-07" db="EMBL/GenBank/DDBJ databases">
        <title>Sorghum-associated microbial communities from plants grown in Nebraska, USA.</title>
        <authorList>
            <person name="Schachtman D."/>
        </authorList>
    </citation>
    <scope>NUCLEOTIDE SEQUENCE [LARGE SCALE GENOMIC DNA]</scope>
    <source>
        <strain evidence="8 9">4099</strain>
    </source>
</reference>
<feature type="domain" description="Cation efflux protein transmembrane" evidence="7">
    <location>
        <begin position="39"/>
        <end position="232"/>
    </location>
</feature>
<evidence type="ECO:0000256" key="2">
    <source>
        <dbReference type="ARBA" id="ARBA00022448"/>
    </source>
</evidence>
<keyword evidence="3 6" id="KW-0812">Transmembrane</keyword>
<keyword evidence="2" id="KW-0813">Transport</keyword>
<feature type="transmembrane region" description="Helical" evidence="6">
    <location>
        <begin position="186"/>
        <end position="206"/>
    </location>
</feature>
<dbReference type="PANTHER" id="PTHR43840:SF15">
    <property type="entry name" value="MITOCHONDRIAL METAL TRANSPORTER 1-RELATED"/>
    <property type="match status" value="1"/>
</dbReference>
<dbReference type="PANTHER" id="PTHR43840">
    <property type="entry name" value="MITOCHONDRIAL METAL TRANSPORTER 1-RELATED"/>
    <property type="match status" value="1"/>
</dbReference>
<sequence length="337" mass="36685">MTDDRAIPVPRVPRELPPRQLQDLRRAARLCWWSIGLLGAITLMMYLTMGGSQAMLTALVEDVLSMLPPIAFLIALRFRARGVDSTYINGRERAFDITFLASSVALTAVGLLLVLDGLHVLATRTHPVVGSVAIGDTVIWQGWVMIAALAVSCVPPVILGRMKLKLARALDSKPLQADADMNKADWMTAVAGIVGVLGIGFGLWWADAAAAVFIAFEVLRDGVRNLRNAVRDMHDARPQRVDRSDHDTLPDQVIDAVLRHPDVAACRVRFHEEGMRLSGVIYAVPREATLTPAAANAIRETARAVHWRIDEVHVVPDTSAATCAQDRPDGDTSSSRG</sequence>
<accession>A0ABU1XT17</accession>
<evidence type="ECO:0000313" key="9">
    <source>
        <dbReference type="Proteomes" id="UP001256588"/>
    </source>
</evidence>
<proteinExistence type="predicted"/>
<dbReference type="SUPFAM" id="SSF161111">
    <property type="entry name" value="Cation efflux protein transmembrane domain-like"/>
    <property type="match status" value="1"/>
</dbReference>
<comment type="subcellular location">
    <subcellularLocation>
        <location evidence="1">Membrane</location>
        <topology evidence="1">Multi-pass membrane protein</topology>
    </subcellularLocation>
</comment>
<evidence type="ECO:0000313" key="8">
    <source>
        <dbReference type="EMBL" id="MDR7191713.1"/>
    </source>
</evidence>
<evidence type="ECO:0000256" key="3">
    <source>
        <dbReference type="ARBA" id="ARBA00022692"/>
    </source>
</evidence>
<evidence type="ECO:0000256" key="5">
    <source>
        <dbReference type="ARBA" id="ARBA00023136"/>
    </source>
</evidence>
<evidence type="ECO:0000256" key="6">
    <source>
        <dbReference type="SAM" id="Phobius"/>
    </source>
</evidence>
<evidence type="ECO:0000256" key="1">
    <source>
        <dbReference type="ARBA" id="ARBA00004141"/>
    </source>
</evidence>
<organism evidence="8 9">
    <name type="scientific">Luteimonas terrae</name>
    <dbReference type="NCBI Taxonomy" id="1530191"/>
    <lineage>
        <taxon>Bacteria</taxon>
        <taxon>Pseudomonadati</taxon>
        <taxon>Pseudomonadota</taxon>
        <taxon>Gammaproteobacteria</taxon>
        <taxon>Lysobacterales</taxon>
        <taxon>Lysobacteraceae</taxon>
        <taxon>Luteimonas</taxon>
    </lineage>
</organism>
<gene>
    <name evidence="8" type="ORF">J2W68_000415</name>
</gene>
<dbReference type="Pfam" id="PF01545">
    <property type="entry name" value="Cation_efflux"/>
    <property type="match status" value="1"/>
</dbReference>